<dbReference type="EMBL" id="NEVP01000007">
    <property type="protein sequence ID" value="OZI50337.1"/>
    <property type="molecule type" value="Genomic_DNA"/>
</dbReference>
<gene>
    <name evidence="3" type="ORF">CAL25_13570</name>
</gene>
<dbReference type="PIRSF" id="PIRSF017082">
    <property type="entry name" value="YflP"/>
    <property type="match status" value="1"/>
</dbReference>
<dbReference type="InterPro" id="IPR042100">
    <property type="entry name" value="Bug_dom1"/>
</dbReference>
<keyword evidence="4" id="KW-1185">Reference proteome</keyword>
<dbReference type="SUPFAM" id="SSF53850">
    <property type="entry name" value="Periplasmic binding protein-like II"/>
    <property type="match status" value="1"/>
</dbReference>
<evidence type="ECO:0000256" key="2">
    <source>
        <dbReference type="SAM" id="SignalP"/>
    </source>
</evidence>
<dbReference type="RefSeq" id="WP_094800721.1">
    <property type="nucleotide sequence ID" value="NZ_NEVN01000007.1"/>
</dbReference>
<organism evidence="3 4">
    <name type="scientific">Bordetella genomosp. 5</name>
    <dbReference type="NCBI Taxonomy" id="1395608"/>
    <lineage>
        <taxon>Bacteria</taxon>
        <taxon>Pseudomonadati</taxon>
        <taxon>Pseudomonadota</taxon>
        <taxon>Betaproteobacteria</taxon>
        <taxon>Burkholderiales</taxon>
        <taxon>Alcaligenaceae</taxon>
        <taxon>Bordetella</taxon>
    </lineage>
</organism>
<sequence>MRQALTAIAALVACTAGLPAVAAWPDRPVTIIVPFPAGGGTDTFARPLAQQLGTQIGQPVVIDNKGGAGGTVGAGVAAKAKPDGYTFFMGGAHHALAPSLYKSLSYDIQKDFVPVALLAQPPQVVVINSSKLPVKNVAELIAYAKKHPGEINFGTAGKGSTHHLAGELFAMQTGIKLVDVPYQGAGPMLSALIGGQVDMAFDGLGSSAGHIRSGTIQPLAVAAKERSPSFPNVPTAAEAGLPTYEVSTWYALWAPAGTPPDAVAGMTEAVTKALNQPKIKETWAGNGSTIPTLTGKQFGEFVNSEISRWAKVVKDSGVTLD</sequence>
<dbReference type="OrthoDB" id="8678477at2"/>
<dbReference type="Gene3D" id="3.40.190.150">
    <property type="entry name" value="Bordetella uptake gene, domain 1"/>
    <property type="match status" value="1"/>
</dbReference>
<protein>
    <submittedName>
        <fullName evidence="3">ABC transporter substrate-binding protein</fullName>
    </submittedName>
</protein>
<dbReference type="Proteomes" id="UP000216913">
    <property type="component" value="Unassembled WGS sequence"/>
</dbReference>
<evidence type="ECO:0000256" key="1">
    <source>
        <dbReference type="ARBA" id="ARBA00006987"/>
    </source>
</evidence>
<dbReference type="CDD" id="cd13578">
    <property type="entry name" value="PBP2_Bug27"/>
    <property type="match status" value="1"/>
</dbReference>
<reference evidence="3 4" key="1">
    <citation type="submission" date="2017-05" db="EMBL/GenBank/DDBJ databases">
        <title>Complete and WGS of Bordetella genogroups.</title>
        <authorList>
            <person name="Spilker T."/>
            <person name="LiPuma J."/>
        </authorList>
    </citation>
    <scope>NUCLEOTIDE SEQUENCE [LARGE SCALE GENOMIC DNA]</scope>
    <source>
        <strain evidence="3 4">AU10456</strain>
    </source>
</reference>
<feature type="chain" id="PRO_5012876226" evidence="2">
    <location>
        <begin position="23"/>
        <end position="321"/>
    </location>
</feature>
<dbReference type="AlphaFoldDB" id="A0A261TM53"/>
<comment type="similarity">
    <text evidence="1">Belongs to the UPF0065 (bug) family.</text>
</comment>
<name>A0A261TM53_9BORD</name>
<dbReference type="Pfam" id="PF03401">
    <property type="entry name" value="TctC"/>
    <property type="match status" value="1"/>
</dbReference>
<comment type="caution">
    <text evidence="3">The sequence shown here is derived from an EMBL/GenBank/DDBJ whole genome shotgun (WGS) entry which is preliminary data.</text>
</comment>
<evidence type="ECO:0000313" key="4">
    <source>
        <dbReference type="Proteomes" id="UP000216913"/>
    </source>
</evidence>
<dbReference type="PANTHER" id="PTHR42928">
    <property type="entry name" value="TRICARBOXYLATE-BINDING PROTEIN"/>
    <property type="match status" value="1"/>
</dbReference>
<evidence type="ECO:0000313" key="3">
    <source>
        <dbReference type="EMBL" id="OZI50337.1"/>
    </source>
</evidence>
<proteinExistence type="inferred from homology"/>
<dbReference type="PANTHER" id="PTHR42928:SF5">
    <property type="entry name" value="BLR1237 PROTEIN"/>
    <property type="match status" value="1"/>
</dbReference>
<feature type="signal peptide" evidence="2">
    <location>
        <begin position="1"/>
        <end position="22"/>
    </location>
</feature>
<keyword evidence="2" id="KW-0732">Signal</keyword>
<dbReference type="Gene3D" id="3.40.190.10">
    <property type="entry name" value="Periplasmic binding protein-like II"/>
    <property type="match status" value="1"/>
</dbReference>
<accession>A0A261TM53</accession>
<dbReference type="InterPro" id="IPR005064">
    <property type="entry name" value="BUG"/>
</dbReference>